<dbReference type="KEGG" id="alq:C7Y71_003865"/>
<evidence type="ECO:0000256" key="1">
    <source>
        <dbReference type="ARBA" id="ARBA00023172"/>
    </source>
</evidence>
<dbReference type="KEGG" id="alq:C7Y71_008515"/>
<dbReference type="GO" id="GO:0006310">
    <property type="term" value="P:DNA recombination"/>
    <property type="evidence" value="ECO:0007669"/>
    <property type="project" value="UniProtKB-KW"/>
</dbReference>
<dbReference type="KEGG" id="alq:C7Y71_008250"/>
<dbReference type="Pfam" id="PF13565">
    <property type="entry name" value="HTH_32"/>
    <property type="match status" value="1"/>
</dbReference>
<dbReference type="InterPro" id="IPR053392">
    <property type="entry name" value="Transposase_IS30-like"/>
</dbReference>
<accession>A0A5P8E4Q4</accession>
<evidence type="ECO:0000313" key="7">
    <source>
        <dbReference type="EMBL" id="QFQ12563.1"/>
    </source>
</evidence>
<dbReference type="EMBL" id="CP033459">
    <property type="protein sequence ID" value="QFQ12225.1"/>
    <property type="molecule type" value="Genomic_DNA"/>
</dbReference>
<evidence type="ECO:0000313" key="10">
    <source>
        <dbReference type="EMBL" id="QFQ13060.1"/>
    </source>
</evidence>
<dbReference type="RefSeq" id="WP_151908877.1">
    <property type="nucleotide sequence ID" value="NZ_CP033459.1"/>
</dbReference>
<dbReference type="GO" id="GO:0005829">
    <property type="term" value="C:cytosol"/>
    <property type="evidence" value="ECO:0007669"/>
    <property type="project" value="TreeGrafter"/>
</dbReference>
<protein>
    <submittedName>
        <fullName evidence="5">IS30 family transposase</fullName>
    </submittedName>
</protein>
<gene>
    <name evidence="3" type="ORF">C7Y71_000930</name>
    <name evidence="4" type="ORF">C7Y71_002105</name>
    <name evidence="5" type="ORF">C7Y71_002660</name>
    <name evidence="6" type="ORF">C7Y71_003865</name>
    <name evidence="7" type="ORF">C7Y71_005790</name>
    <name evidence="8" type="ORF">C7Y71_006190</name>
    <name evidence="9" type="ORF">C7Y71_008250</name>
    <name evidence="10" type="ORF">C7Y71_008515</name>
</gene>
<keyword evidence="1" id="KW-0233">DNA recombination</keyword>
<dbReference type="OrthoDB" id="9803231at2"/>
<evidence type="ECO:0000313" key="5">
    <source>
        <dbReference type="EMBL" id="QFQ12009.1"/>
    </source>
</evidence>
<dbReference type="EMBL" id="CP033459">
    <property type="protein sequence ID" value="QFQ12636.1"/>
    <property type="molecule type" value="Genomic_DNA"/>
</dbReference>
<dbReference type="GO" id="GO:0015074">
    <property type="term" value="P:DNA integration"/>
    <property type="evidence" value="ECO:0007669"/>
    <property type="project" value="InterPro"/>
</dbReference>
<evidence type="ECO:0000313" key="3">
    <source>
        <dbReference type="EMBL" id="QFQ11702.1"/>
    </source>
</evidence>
<dbReference type="EMBL" id="CP033459">
    <property type="protein sequence ID" value="QFQ12009.1"/>
    <property type="molecule type" value="Genomic_DNA"/>
</dbReference>
<reference evidence="5 11" key="1">
    <citation type="submission" date="2018-11" db="EMBL/GenBank/DDBJ databases">
        <authorList>
            <person name="Na S.W."/>
            <person name="Baik M."/>
        </authorList>
    </citation>
    <scope>NUCLEOTIDE SEQUENCE [LARGE SCALE GENOMIC DNA]</scope>
    <source>
        <strain evidence="5 11">E39</strain>
    </source>
</reference>
<dbReference type="InterPro" id="IPR025246">
    <property type="entry name" value="IS30-like_HTH"/>
</dbReference>
<dbReference type="PROSITE" id="PS50994">
    <property type="entry name" value="INTEGRASE"/>
    <property type="match status" value="1"/>
</dbReference>
<dbReference type="Gene3D" id="1.10.10.60">
    <property type="entry name" value="Homeodomain-like"/>
    <property type="match status" value="1"/>
</dbReference>
<evidence type="ECO:0000313" key="9">
    <source>
        <dbReference type="EMBL" id="QFQ13010.1"/>
    </source>
</evidence>
<dbReference type="InterPro" id="IPR001584">
    <property type="entry name" value="Integrase_cat-core"/>
</dbReference>
<dbReference type="KEGG" id="alq:C7Y71_005790"/>
<dbReference type="Pfam" id="PF13936">
    <property type="entry name" value="HTH_38"/>
    <property type="match status" value="1"/>
</dbReference>
<dbReference type="KEGG" id="alq:C7Y71_006190"/>
<proteinExistence type="predicted"/>
<dbReference type="GO" id="GO:0004803">
    <property type="term" value="F:transposase activity"/>
    <property type="evidence" value="ECO:0007669"/>
    <property type="project" value="TreeGrafter"/>
</dbReference>
<evidence type="ECO:0000313" key="6">
    <source>
        <dbReference type="EMBL" id="QFQ12225.1"/>
    </source>
</evidence>
<dbReference type="EMBL" id="CP033459">
    <property type="protein sequence ID" value="QFQ12563.1"/>
    <property type="molecule type" value="Genomic_DNA"/>
</dbReference>
<dbReference type="InterPro" id="IPR051917">
    <property type="entry name" value="Transposase-Integrase"/>
</dbReference>
<dbReference type="SUPFAM" id="SSF53098">
    <property type="entry name" value="Ribonuclease H-like"/>
    <property type="match status" value="1"/>
</dbReference>
<evidence type="ECO:0000313" key="11">
    <source>
        <dbReference type="Proteomes" id="UP000249375"/>
    </source>
</evidence>
<dbReference type="EMBL" id="CP033459">
    <property type="protein sequence ID" value="QFQ13060.1"/>
    <property type="molecule type" value="Genomic_DNA"/>
</dbReference>
<keyword evidence="11" id="KW-1185">Reference proteome</keyword>
<feature type="domain" description="Integrase catalytic" evidence="2">
    <location>
        <begin position="153"/>
        <end position="314"/>
    </location>
</feature>
<dbReference type="EMBL" id="CP033459">
    <property type="protein sequence ID" value="QFQ11702.1"/>
    <property type="molecule type" value="Genomic_DNA"/>
</dbReference>
<name>A0A5P8E4Q4_9BACT</name>
<dbReference type="GO" id="GO:0003676">
    <property type="term" value="F:nucleic acid binding"/>
    <property type="evidence" value="ECO:0007669"/>
    <property type="project" value="InterPro"/>
</dbReference>
<dbReference type="InterPro" id="IPR036397">
    <property type="entry name" value="RNaseH_sf"/>
</dbReference>
<evidence type="ECO:0000259" key="2">
    <source>
        <dbReference type="PROSITE" id="PS50994"/>
    </source>
</evidence>
<dbReference type="GO" id="GO:0032196">
    <property type="term" value="P:transposition"/>
    <property type="evidence" value="ECO:0007669"/>
    <property type="project" value="TreeGrafter"/>
</dbReference>
<organism evidence="5 11">
    <name type="scientific">Pseudoprevotella muciniphila</name>
    <dbReference type="NCBI Taxonomy" id="2133944"/>
    <lineage>
        <taxon>Bacteria</taxon>
        <taxon>Pseudomonadati</taxon>
        <taxon>Bacteroidota</taxon>
        <taxon>Bacteroidia</taxon>
        <taxon>Bacteroidales</taxon>
        <taxon>Prevotellaceae</taxon>
        <taxon>Pseudoprevotella</taxon>
    </lineage>
</organism>
<dbReference type="PANTHER" id="PTHR10948">
    <property type="entry name" value="TRANSPOSASE"/>
    <property type="match status" value="1"/>
</dbReference>
<dbReference type="PANTHER" id="PTHR10948:SF23">
    <property type="entry name" value="TRANSPOSASE INSI FOR INSERTION SEQUENCE ELEMENT IS30A-RELATED"/>
    <property type="match status" value="1"/>
</dbReference>
<dbReference type="InterPro" id="IPR012337">
    <property type="entry name" value="RNaseH-like_sf"/>
</dbReference>
<dbReference type="KEGG" id="alq:C7Y71_002105"/>
<dbReference type="KEGG" id="alq:C7Y71_002660"/>
<dbReference type="Gene3D" id="3.30.420.10">
    <property type="entry name" value="Ribonuclease H-like superfamily/Ribonuclease H"/>
    <property type="match status" value="1"/>
</dbReference>
<dbReference type="EMBL" id="CP033459">
    <property type="protein sequence ID" value="QFQ11913.1"/>
    <property type="molecule type" value="Genomic_DNA"/>
</dbReference>
<dbReference type="KEGG" id="alq:C7Y71_000930"/>
<dbReference type="Proteomes" id="UP000249375">
    <property type="component" value="Chromosome"/>
</dbReference>
<dbReference type="EMBL" id="CP033459">
    <property type="protein sequence ID" value="QFQ13010.1"/>
    <property type="molecule type" value="Genomic_DNA"/>
</dbReference>
<dbReference type="NCBIfam" id="NF033563">
    <property type="entry name" value="transpos_IS30"/>
    <property type="match status" value="1"/>
</dbReference>
<dbReference type="AlphaFoldDB" id="A0A5P8E4Q4"/>
<evidence type="ECO:0000313" key="4">
    <source>
        <dbReference type="EMBL" id="QFQ11913.1"/>
    </source>
</evidence>
<evidence type="ECO:0000313" key="8">
    <source>
        <dbReference type="EMBL" id="QFQ12636.1"/>
    </source>
</evidence>
<sequence>MKYKQLTSQQRYTIQNGLKQGLTKKMIAALIEVNESTLYREIHRNGGAKVYNAEKAQREADRRKTRLQKPRRFTHALKREVISLLQKKWSPEQICGYIKRQGRECVSHETIYAFIRTDRKCGGMLWKLCRHAMKKRRKTDKGKRIPIKDRVSIDLRPEEADGTRFGDWEMDTIVGKDGKGALVTLYERRTGYGMVKRLPDGKEAKGVEEAVYRMLIPYKKQVLTITTDNGTEFARHSQLAKKLSTKIFFAHPYSSWEKGGVENYNKLVRQYIPKGTNLEQYTDKYLMEVQKQINSRPRKKLNFNNPKNEFYKLLD</sequence>